<dbReference type="InParanoid" id="H3GD32"/>
<dbReference type="Proteomes" id="UP000005238">
    <property type="component" value="Unassembled WGS sequence"/>
</dbReference>
<accession>H3GD32</accession>
<dbReference type="eggNOG" id="ENOG502RU6U">
    <property type="taxonomic scope" value="Eukaryota"/>
</dbReference>
<protein>
    <submittedName>
        <fullName evidence="2">Uncharacterized protein</fullName>
    </submittedName>
</protein>
<evidence type="ECO:0000256" key="1">
    <source>
        <dbReference type="SAM" id="SignalP"/>
    </source>
</evidence>
<sequence>MRLLCLLLLLFFAGGGVRPSPWDGNYAVNDFLDERAVWQPMCLYTFDDPAVGKGGMVSNRVPDDSCPFNALQPDSELVTSLSTASTFRQLGVRLAEAPNNDTKRVQLSSLSTVSAHDFFMMAAVSNNTASGSGVTFELVLRRRAKFSRKVGKREWRLATSSDSFQWTTQQPASYLLYAIR</sequence>
<name>H3GD32_PHYRM</name>
<dbReference type="EMBL" id="DS566000">
    <property type="status" value="NOT_ANNOTATED_CDS"/>
    <property type="molecule type" value="Genomic_DNA"/>
</dbReference>
<feature type="signal peptide" evidence="1">
    <location>
        <begin position="1"/>
        <end position="19"/>
    </location>
</feature>
<evidence type="ECO:0000313" key="3">
    <source>
        <dbReference type="Proteomes" id="UP000005238"/>
    </source>
</evidence>
<proteinExistence type="predicted"/>
<dbReference type="AlphaFoldDB" id="H3GD32"/>
<reference evidence="3" key="1">
    <citation type="journal article" date="2006" name="Science">
        <title>Phytophthora genome sequences uncover evolutionary origins and mechanisms of pathogenesis.</title>
        <authorList>
            <person name="Tyler B.M."/>
            <person name="Tripathy S."/>
            <person name="Zhang X."/>
            <person name="Dehal P."/>
            <person name="Jiang R.H."/>
            <person name="Aerts A."/>
            <person name="Arredondo F.D."/>
            <person name="Baxter L."/>
            <person name="Bensasson D."/>
            <person name="Beynon J.L."/>
            <person name="Chapman J."/>
            <person name="Damasceno C.M."/>
            <person name="Dorrance A.E."/>
            <person name="Dou D."/>
            <person name="Dickerman A.W."/>
            <person name="Dubchak I.L."/>
            <person name="Garbelotto M."/>
            <person name="Gijzen M."/>
            <person name="Gordon S.G."/>
            <person name="Govers F."/>
            <person name="Grunwald N.J."/>
            <person name="Huang W."/>
            <person name="Ivors K.L."/>
            <person name="Jones R.W."/>
            <person name="Kamoun S."/>
            <person name="Krampis K."/>
            <person name="Lamour K.H."/>
            <person name="Lee M.K."/>
            <person name="McDonald W.H."/>
            <person name="Medina M."/>
            <person name="Meijer H.J."/>
            <person name="Nordberg E.K."/>
            <person name="Maclean D.J."/>
            <person name="Ospina-Giraldo M.D."/>
            <person name="Morris P.F."/>
            <person name="Phuntumart V."/>
            <person name="Putnam N.H."/>
            <person name="Rash S."/>
            <person name="Rose J.K."/>
            <person name="Sakihama Y."/>
            <person name="Salamov A.A."/>
            <person name="Savidor A."/>
            <person name="Scheuring C.F."/>
            <person name="Smith B.M."/>
            <person name="Sobral B.W."/>
            <person name="Terry A."/>
            <person name="Torto-Alalibo T.A."/>
            <person name="Win J."/>
            <person name="Xu Z."/>
            <person name="Zhang H."/>
            <person name="Grigoriev I.V."/>
            <person name="Rokhsar D.S."/>
            <person name="Boore J.L."/>
        </authorList>
    </citation>
    <scope>NUCLEOTIDE SEQUENCE [LARGE SCALE GENOMIC DNA]</scope>
    <source>
        <strain evidence="3">Pr102</strain>
    </source>
</reference>
<dbReference type="VEuPathDB" id="FungiDB:KRP22_7252"/>
<keyword evidence="3" id="KW-1185">Reference proteome</keyword>
<reference evidence="2" key="2">
    <citation type="submission" date="2015-06" db="UniProtKB">
        <authorList>
            <consortium name="EnsemblProtists"/>
        </authorList>
    </citation>
    <scope>IDENTIFICATION</scope>
    <source>
        <strain evidence="2">Pr102</strain>
    </source>
</reference>
<dbReference type="EnsemblProtists" id="Phyra73440">
    <property type="protein sequence ID" value="Phyra73440"/>
    <property type="gene ID" value="Phyra73440"/>
</dbReference>
<organism evidence="2 3">
    <name type="scientific">Phytophthora ramorum</name>
    <name type="common">Sudden oak death agent</name>
    <dbReference type="NCBI Taxonomy" id="164328"/>
    <lineage>
        <taxon>Eukaryota</taxon>
        <taxon>Sar</taxon>
        <taxon>Stramenopiles</taxon>
        <taxon>Oomycota</taxon>
        <taxon>Peronosporomycetes</taxon>
        <taxon>Peronosporales</taxon>
        <taxon>Peronosporaceae</taxon>
        <taxon>Phytophthora</taxon>
    </lineage>
</organism>
<dbReference type="VEuPathDB" id="FungiDB:KRP23_9954"/>
<keyword evidence="1" id="KW-0732">Signal</keyword>
<feature type="chain" id="PRO_5003585864" evidence="1">
    <location>
        <begin position="20"/>
        <end position="180"/>
    </location>
</feature>
<evidence type="ECO:0000313" key="2">
    <source>
        <dbReference type="EnsemblProtists" id="Phyra73440"/>
    </source>
</evidence>
<dbReference type="HOGENOM" id="CLU_1499171_0_0_1"/>